<dbReference type="Pfam" id="PF01757">
    <property type="entry name" value="Acyl_transf_3"/>
    <property type="match status" value="1"/>
</dbReference>
<dbReference type="Pfam" id="PF00550">
    <property type="entry name" value="PP-binding"/>
    <property type="match status" value="1"/>
</dbReference>
<evidence type="ECO:0000256" key="1">
    <source>
        <dbReference type="SAM" id="MobiDB-lite"/>
    </source>
</evidence>
<feature type="transmembrane region" description="Helical" evidence="2">
    <location>
        <begin position="538"/>
        <end position="563"/>
    </location>
</feature>
<dbReference type="InterPro" id="IPR009081">
    <property type="entry name" value="PP-bd_ACP"/>
</dbReference>
<dbReference type="RefSeq" id="WP_301224819.1">
    <property type="nucleotide sequence ID" value="NZ_JAROCG010000001.1"/>
</dbReference>
<dbReference type="SUPFAM" id="SSF47336">
    <property type="entry name" value="ACP-like"/>
    <property type="match status" value="1"/>
</dbReference>
<dbReference type="SUPFAM" id="SSF56801">
    <property type="entry name" value="Acetyl-CoA synthetase-like"/>
    <property type="match status" value="1"/>
</dbReference>
<feature type="transmembrane region" description="Helical" evidence="2">
    <location>
        <begin position="599"/>
        <end position="618"/>
    </location>
</feature>
<evidence type="ECO:0000256" key="2">
    <source>
        <dbReference type="SAM" id="Phobius"/>
    </source>
</evidence>
<keyword evidence="2" id="KW-0812">Transmembrane</keyword>
<dbReference type="InterPro" id="IPR042099">
    <property type="entry name" value="ANL_N_sf"/>
</dbReference>
<dbReference type="InterPro" id="IPR002656">
    <property type="entry name" value="Acyl_transf_3_dom"/>
</dbReference>
<feature type="domain" description="Acyltransferase 3" evidence="5">
    <location>
        <begin position="547"/>
        <end position="800"/>
    </location>
</feature>
<dbReference type="PANTHER" id="PTHR43767:SF1">
    <property type="entry name" value="NONRIBOSOMAL PEPTIDE SYNTHASE PES1 (EUROFUNG)-RELATED"/>
    <property type="match status" value="1"/>
</dbReference>
<feature type="transmembrane region" description="Helical" evidence="2">
    <location>
        <begin position="771"/>
        <end position="793"/>
    </location>
</feature>
<feature type="transmembrane region" description="Helical" evidence="2">
    <location>
        <begin position="672"/>
        <end position="688"/>
    </location>
</feature>
<dbReference type="Proteomes" id="UP001174209">
    <property type="component" value="Unassembled WGS sequence"/>
</dbReference>
<comment type="caution">
    <text evidence="6">The sequence shown here is derived from an EMBL/GenBank/DDBJ whole genome shotgun (WGS) entry which is preliminary data.</text>
</comment>
<dbReference type="InterPro" id="IPR036736">
    <property type="entry name" value="ACP-like_sf"/>
</dbReference>
<organism evidence="6 7">
    <name type="scientific">Arthrobacter burdickii</name>
    <dbReference type="NCBI Taxonomy" id="3035920"/>
    <lineage>
        <taxon>Bacteria</taxon>
        <taxon>Bacillati</taxon>
        <taxon>Actinomycetota</taxon>
        <taxon>Actinomycetes</taxon>
        <taxon>Micrococcales</taxon>
        <taxon>Micrococcaceae</taxon>
        <taxon>Arthrobacter</taxon>
    </lineage>
</organism>
<dbReference type="Gene3D" id="3.40.50.12780">
    <property type="entry name" value="N-terminal domain of ligase-like"/>
    <property type="match status" value="1"/>
</dbReference>
<dbReference type="EMBL" id="JAROCG010000001">
    <property type="protein sequence ID" value="MDN4609982.1"/>
    <property type="molecule type" value="Genomic_DNA"/>
</dbReference>
<dbReference type="InterPro" id="IPR000873">
    <property type="entry name" value="AMP-dep_synth/lig_dom"/>
</dbReference>
<protein>
    <submittedName>
        <fullName evidence="6">AMP-binding protein</fullName>
    </submittedName>
</protein>
<reference evidence="6" key="1">
    <citation type="submission" date="2023-06" db="EMBL/GenBank/DDBJ databases">
        <title>MT1 and MT2 Draft Genomes of Novel Species.</title>
        <authorList>
            <person name="Venkateswaran K."/>
        </authorList>
    </citation>
    <scope>NUCLEOTIDE SEQUENCE</scope>
    <source>
        <strain evidence="6">IIF3SC-B10</strain>
    </source>
</reference>
<feature type="domain" description="AMP-dependent synthetase/ligase" evidence="3">
    <location>
        <begin position="15"/>
        <end position="330"/>
    </location>
</feature>
<feature type="region of interest" description="Disordered" evidence="1">
    <location>
        <begin position="832"/>
        <end position="866"/>
    </location>
</feature>
<feature type="transmembrane region" description="Helical" evidence="2">
    <location>
        <begin position="799"/>
        <end position="819"/>
    </location>
</feature>
<evidence type="ECO:0000259" key="4">
    <source>
        <dbReference type="Pfam" id="PF00550"/>
    </source>
</evidence>
<dbReference type="PANTHER" id="PTHR43767">
    <property type="entry name" value="LONG-CHAIN-FATTY-ACID--COA LIGASE"/>
    <property type="match status" value="1"/>
</dbReference>
<dbReference type="InterPro" id="IPR050237">
    <property type="entry name" value="ATP-dep_AMP-bd_enzyme"/>
</dbReference>
<proteinExistence type="predicted"/>
<dbReference type="Gene3D" id="1.10.1200.10">
    <property type="entry name" value="ACP-like"/>
    <property type="match status" value="1"/>
</dbReference>
<feature type="domain" description="Carrier" evidence="4">
    <location>
        <begin position="472"/>
        <end position="515"/>
    </location>
</feature>
<feature type="transmembrane region" description="Helical" evidence="2">
    <location>
        <begin position="747"/>
        <end position="764"/>
    </location>
</feature>
<evidence type="ECO:0000259" key="3">
    <source>
        <dbReference type="Pfam" id="PF00501"/>
    </source>
</evidence>
<evidence type="ECO:0000313" key="6">
    <source>
        <dbReference type="EMBL" id="MDN4609982.1"/>
    </source>
</evidence>
<feature type="transmembrane region" description="Helical" evidence="2">
    <location>
        <begin position="642"/>
        <end position="665"/>
    </location>
</feature>
<sequence>MTAQPELAQIAFTDLARHGGRPAVITDDGVITYRELAGRVDDFAARLGTERRLVLLAARNALDSLVGYLAALSAGHPLLLVPADKPAALESLVAAYDPDVVLRPGEGVPVLEERRPGSRHELHPELALLLSTSGSTGSPKLVRLSHANLTANAASIAEYLRIEPDDRAATTLPLHYCYGLSVVNSHLMRGAGLVLTDLSVVDPCFWDLFRDSRATSFAAVPYTFDLLERVGFAEADLPHLRYVTQAGGRLAPEKVRSWAGIGRRHGWDLFVMYGATEATARMAYLPPDLAAEHPGTIGVPVPGGAFRIEPVEDLEDGELVYTGPNVMLGYAEQPADLALGRAIHELRTGDLARRNAHGLYEVVGRRSRFVKLAGLRIDLGQVERILAELGVTAAAAGSDDGLVVAVEGEHDSSLLTKVLAGSVGLPRAAVGMHSVERLPRLTTGKVDYPAVRRLAAQAPPAAPETPSGDRDDIRRIFAEALDRSDIGDGDTFVSLDGDSLSYVAVSVRLEQAIGRLPADWHLLSVRELERRRKPRRRVVSFLETSIVLRAVAIVCIVATHVHLFHFQTAHLLFAVAGYNFARFQLGGERAPRLRRHLRSLTRIVVPCVAFIAVAYLLTDDYSVANVFLLNGMVGPQELTTQWHFWFVEMLTYILIGVTALLAVPWADRLQRWAPFGFALGLVVMGLISRYDIMDPGLPKPAPVFWLFALGWALASARTGVHRWTVSVLTVLSVPGFSSSATSTIHEVTVATGILLLIWVPALPVPTVLRRVVGWLAAASLYIYLTHWLVYPVLLPLSPVLAVGGSLVVGVAYWALCNWLPAAIMRRRRSVVPAPAVSPGSPPMEDRARKTKLDTIPRLPYPVQEGP</sequence>
<accession>A0ABT8JYR6</accession>
<dbReference type="Pfam" id="PF00501">
    <property type="entry name" value="AMP-binding"/>
    <property type="match status" value="1"/>
</dbReference>
<keyword evidence="2" id="KW-1133">Transmembrane helix</keyword>
<evidence type="ECO:0000259" key="5">
    <source>
        <dbReference type="Pfam" id="PF01757"/>
    </source>
</evidence>
<keyword evidence="7" id="KW-1185">Reference proteome</keyword>
<keyword evidence="2" id="KW-0472">Membrane</keyword>
<name>A0ABT8JYR6_9MICC</name>
<feature type="compositionally biased region" description="Basic and acidic residues" evidence="1">
    <location>
        <begin position="843"/>
        <end position="854"/>
    </location>
</feature>
<gene>
    <name evidence="6" type="ORF">P5G52_03795</name>
</gene>
<evidence type="ECO:0000313" key="7">
    <source>
        <dbReference type="Proteomes" id="UP001174209"/>
    </source>
</evidence>